<dbReference type="Gene3D" id="3.10.450.40">
    <property type="match status" value="1"/>
</dbReference>
<dbReference type="AlphaFoldDB" id="A0A1N6P0D4"/>
<proteinExistence type="predicted"/>
<accession>A0A1N6P0D4</accession>
<reference evidence="2 3" key="1">
    <citation type="submission" date="2017-01" db="EMBL/GenBank/DDBJ databases">
        <authorList>
            <person name="Varghese N."/>
            <person name="Submissions S."/>
        </authorList>
    </citation>
    <scope>NUCLEOTIDE SEQUENCE [LARGE SCALE GENOMIC DNA]</scope>
    <source>
        <strain evidence="2 3">ATCC 700171</strain>
    </source>
</reference>
<dbReference type="Pfam" id="PF03413">
    <property type="entry name" value="PepSY"/>
    <property type="match status" value="1"/>
</dbReference>
<dbReference type="Proteomes" id="UP000323956">
    <property type="component" value="Unassembled WGS sequence"/>
</dbReference>
<evidence type="ECO:0000313" key="3">
    <source>
        <dbReference type="Proteomes" id="UP000323956"/>
    </source>
</evidence>
<dbReference type="InterPro" id="IPR025711">
    <property type="entry name" value="PepSY"/>
</dbReference>
<sequence length="99" mass="10785">MRPAAALAVILSLTPLAAGGQDFEYARGAVERGEILPLAEVLALLHRTHPGRVIEVDLDEDDGMMIYEVELVTEDGRLIEVELDAASGRILDLDEDDED</sequence>
<dbReference type="RefSeq" id="WP_149764035.1">
    <property type="nucleotide sequence ID" value="NZ_FTMK01000002.1"/>
</dbReference>
<protein>
    <submittedName>
        <fullName evidence="2">Peptidase propeptide and YPEB domain-containing protein</fullName>
    </submittedName>
</protein>
<evidence type="ECO:0000313" key="2">
    <source>
        <dbReference type="EMBL" id="SIP97753.1"/>
    </source>
</evidence>
<organism evidence="2 3">
    <name type="scientific">Paracoccus thiocyanatus</name>
    <dbReference type="NCBI Taxonomy" id="34006"/>
    <lineage>
        <taxon>Bacteria</taxon>
        <taxon>Pseudomonadati</taxon>
        <taxon>Pseudomonadota</taxon>
        <taxon>Alphaproteobacteria</taxon>
        <taxon>Rhodobacterales</taxon>
        <taxon>Paracoccaceae</taxon>
        <taxon>Paracoccus</taxon>
    </lineage>
</organism>
<feature type="domain" description="PepSY" evidence="1">
    <location>
        <begin position="36"/>
        <end position="92"/>
    </location>
</feature>
<dbReference type="EMBL" id="FTMK01000002">
    <property type="protein sequence ID" value="SIP97753.1"/>
    <property type="molecule type" value="Genomic_DNA"/>
</dbReference>
<gene>
    <name evidence="2" type="ORF">SAMN05421641_102182</name>
</gene>
<dbReference type="OrthoDB" id="7856745at2"/>
<evidence type="ECO:0000259" key="1">
    <source>
        <dbReference type="Pfam" id="PF03413"/>
    </source>
</evidence>
<name>A0A1N6P0D4_9RHOB</name>